<dbReference type="PROSITE" id="PS50943">
    <property type="entry name" value="HTH_CROC1"/>
    <property type="match status" value="1"/>
</dbReference>
<dbReference type="Pfam" id="PF01381">
    <property type="entry name" value="HTH_3"/>
    <property type="match status" value="1"/>
</dbReference>
<dbReference type="EMBL" id="JAROCY010000023">
    <property type="protein sequence ID" value="MDF8335264.1"/>
    <property type="molecule type" value="Genomic_DNA"/>
</dbReference>
<dbReference type="RefSeq" id="WP_277280201.1">
    <property type="nucleotide sequence ID" value="NZ_JAROCY010000023.1"/>
</dbReference>
<dbReference type="CDD" id="cd00093">
    <property type="entry name" value="HTH_XRE"/>
    <property type="match status" value="1"/>
</dbReference>
<dbReference type="InterPro" id="IPR013435">
    <property type="entry name" value="Mobile_mystery_prot_A"/>
</dbReference>
<dbReference type="Proteomes" id="UP001222770">
    <property type="component" value="Unassembled WGS sequence"/>
</dbReference>
<dbReference type="SMART" id="SM00530">
    <property type="entry name" value="HTH_XRE"/>
    <property type="match status" value="1"/>
</dbReference>
<feature type="domain" description="HTH cro/C1-type" evidence="1">
    <location>
        <begin position="34"/>
        <end position="90"/>
    </location>
</feature>
<sequence length="155" mass="17465">MIKDQQAELARKNLDRKLAFLREQSLPRPHGGWIRAIRDSLGMTSRQLAKRMGVVQSRIVALEKAEATDSTTLKSLREAAEALNCQLVYALVPKAPLDEVVRERAAAKALDQFGPVAQGMMLENQSLTAGQMHEELERLTAEILNEPLRYLWEDE</sequence>
<dbReference type="NCBIfam" id="TIGR02612">
    <property type="entry name" value="mob_myst_A"/>
    <property type="match status" value="1"/>
</dbReference>
<dbReference type="InterPro" id="IPR001387">
    <property type="entry name" value="Cro/C1-type_HTH"/>
</dbReference>
<name>A0ABT6CMX1_9SPHN</name>
<protein>
    <submittedName>
        <fullName evidence="2">Mobile mystery protein A</fullName>
    </submittedName>
</protein>
<comment type="caution">
    <text evidence="2">The sequence shown here is derived from an EMBL/GenBank/DDBJ whole genome shotgun (WGS) entry which is preliminary data.</text>
</comment>
<evidence type="ECO:0000259" key="1">
    <source>
        <dbReference type="PROSITE" id="PS50943"/>
    </source>
</evidence>
<accession>A0ABT6CMX1</accession>
<reference evidence="2 3" key="1">
    <citation type="submission" date="2023-03" db="EMBL/GenBank/DDBJ databases">
        <title>Novosphingobium cyanobacteriorum sp. nov., isolated from a eutrophic reservoir during the Microcystis bloom period.</title>
        <authorList>
            <person name="Kang M."/>
            <person name="Le V."/>
            <person name="Ko S.-R."/>
            <person name="Lee S.-A."/>
            <person name="Ahn C.-Y."/>
        </authorList>
    </citation>
    <scope>NUCLEOTIDE SEQUENCE [LARGE SCALE GENOMIC DNA]</scope>
    <source>
        <strain evidence="2 3">HBC54</strain>
    </source>
</reference>
<organism evidence="2 3">
    <name type="scientific">Novosphingobium cyanobacteriorum</name>
    <dbReference type="NCBI Taxonomy" id="3024215"/>
    <lineage>
        <taxon>Bacteria</taxon>
        <taxon>Pseudomonadati</taxon>
        <taxon>Pseudomonadota</taxon>
        <taxon>Alphaproteobacteria</taxon>
        <taxon>Sphingomonadales</taxon>
        <taxon>Sphingomonadaceae</taxon>
        <taxon>Novosphingobium</taxon>
    </lineage>
</organism>
<gene>
    <name evidence="2" type="ORF">POM99_18830</name>
</gene>
<dbReference type="SUPFAM" id="SSF47413">
    <property type="entry name" value="lambda repressor-like DNA-binding domains"/>
    <property type="match status" value="1"/>
</dbReference>
<keyword evidence="3" id="KW-1185">Reference proteome</keyword>
<dbReference type="Gene3D" id="1.10.260.40">
    <property type="entry name" value="lambda repressor-like DNA-binding domains"/>
    <property type="match status" value="1"/>
</dbReference>
<dbReference type="InterPro" id="IPR010982">
    <property type="entry name" value="Lambda_DNA-bd_dom_sf"/>
</dbReference>
<proteinExistence type="predicted"/>
<evidence type="ECO:0000313" key="2">
    <source>
        <dbReference type="EMBL" id="MDF8335264.1"/>
    </source>
</evidence>
<evidence type="ECO:0000313" key="3">
    <source>
        <dbReference type="Proteomes" id="UP001222770"/>
    </source>
</evidence>